<dbReference type="PANTHER" id="PTHR11228:SF35">
    <property type="entry name" value="MOLYBDENUM COFACTOR BIOSYNTHESIS PROTEIN A-RELATED"/>
    <property type="match status" value="1"/>
</dbReference>
<dbReference type="GeneID" id="90449659"/>
<dbReference type="PROSITE" id="PS50926">
    <property type="entry name" value="TRAM"/>
    <property type="match status" value="1"/>
</dbReference>
<evidence type="ECO:0000256" key="3">
    <source>
        <dbReference type="ARBA" id="ARBA00023004"/>
    </source>
</evidence>
<dbReference type="InterPro" id="IPR013785">
    <property type="entry name" value="Aldolase_TIM"/>
</dbReference>
<dbReference type="InterPro" id="IPR058240">
    <property type="entry name" value="rSAM_sf"/>
</dbReference>
<keyword evidence="1" id="KW-0949">S-adenosyl-L-methionine</keyword>
<dbReference type="PROSITE" id="PS51918">
    <property type="entry name" value="RADICAL_SAM"/>
    <property type="match status" value="1"/>
</dbReference>
<reference evidence="7 8" key="1">
    <citation type="submission" date="2021-11" db="EMBL/GenBank/DDBJ databases">
        <title>Whole genome of Geoglobus acetivorans.</title>
        <authorList>
            <person name="Liu D."/>
        </authorList>
    </citation>
    <scope>NUCLEOTIDE SEQUENCE [LARGE SCALE GENOMIC DNA]</scope>
    <source>
        <strain evidence="7 8">SBH6</strain>
    </source>
</reference>
<feature type="domain" description="TRAM" evidence="5">
    <location>
        <begin position="322"/>
        <end position="381"/>
    </location>
</feature>
<dbReference type="PANTHER" id="PTHR11228">
    <property type="entry name" value="RADICAL SAM DOMAIN PROTEIN"/>
    <property type="match status" value="1"/>
</dbReference>
<organism evidence="7 8">
    <name type="scientific">Geoglobus acetivorans</name>
    <dbReference type="NCBI Taxonomy" id="565033"/>
    <lineage>
        <taxon>Archaea</taxon>
        <taxon>Methanobacteriati</taxon>
        <taxon>Methanobacteriota</taxon>
        <taxon>Archaeoglobi</taxon>
        <taxon>Archaeoglobales</taxon>
        <taxon>Archaeoglobaceae</taxon>
        <taxon>Geoglobus</taxon>
    </lineage>
</organism>
<dbReference type="SUPFAM" id="SSF102114">
    <property type="entry name" value="Radical SAM enzymes"/>
    <property type="match status" value="1"/>
</dbReference>
<dbReference type="EMBL" id="CP087714">
    <property type="protein sequence ID" value="XAT63230.1"/>
    <property type="molecule type" value="Genomic_DNA"/>
</dbReference>
<dbReference type="SFLD" id="SFLDG01110">
    <property type="entry name" value="Uncharacterised_Radical_SAM_Su"/>
    <property type="match status" value="1"/>
</dbReference>
<keyword evidence="8" id="KW-1185">Reference proteome</keyword>
<accession>A0ABZ3H0Y6</accession>
<evidence type="ECO:0000259" key="5">
    <source>
        <dbReference type="PROSITE" id="PS50926"/>
    </source>
</evidence>
<dbReference type="SFLD" id="SFLDS00029">
    <property type="entry name" value="Radical_SAM"/>
    <property type="match status" value="1"/>
</dbReference>
<dbReference type="SFLD" id="SFLDG01067">
    <property type="entry name" value="SPASM/twitch_domain_containing"/>
    <property type="match status" value="1"/>
</dbReference>
<feature type="domain" description="Radical SAM core" evidence="6">
    <location>
        <begin position="77"/>
        <end position="303"/>
    </location>
</feature>
<dbReference type="InterPro" id="IPR002792">
    <property type="entry name" value="TRAM_dom"/>
</dbReference>
<evidence type="ECO:0000256" key="4">
    <source>
        <dbReference type="ARBA" id="ARBA00023014"/>
    </source>
</evidence>
<dbReference type="CDD" id="cd01335">
    <property type="entry name" value="Radical_SAM"/>
    <property type="match status" value="1"/>
</dbReference>
<protein>
    <submittedName>
        <fullName evidence="7">Radical SAM protein</fullName>
    </submittedName>
</protein>
<gene>
    <name evidence="7" type="ORF">LPQ35_08180</name>
</gene>
<evidence type="ECO:0000313" key="8">
    <source>
        <dbReference type="Proteomes" id="UP001492541"/>
    </source>
</evidence>
<keyword evidence="3" id="KW-0408">Iron</keyword>
<evidence type="ECO:0000313" key="7">
    <source>
        <dbReference type="EMBL" id="XAT63230.1"/>
    </source>
</evidence>
<dbReference type="RefSeq" id="WP_193808296.1">
    <property type="nucleotide sequence ID" value="NZ_CP087714.1"/>
</dbReference>
<dbReference type="Pfam" id="PF04055">
    <property type="entry name" value="Radical_SAM"/>
    <property type="match status" value="1"/>
</dbReference>
<dbReference type="Gene3D" id="3.20.20.70">
    <property type="entry name" value="Aldolase class I"/>
    <property type="match status" value="1"/>
</dbReference>
<keyword evidence="2" id="KW-0479">Metal-binding</keyword>
<dbReference type="InterPro" id="IPR006638">
    <property type="entry name" value="Elp3/MiaA/NifB-like_rSAM"/>
</dbReference>
<name>A0ABZ3H0Y6_GEOAI</name>
<dbReference type="Proteomes" id="UP001492541">
    <property type="component" value="Chromosome"/>
</dbReference>
<dbReference type="InterPro" id="IPR050377">
    <property type="entry name" value="Radical_SAM_PqqE_MftC-like"/>
</dbReference>
<evidence type="ECO:0000256" key="2">
    <source>
        <dbReference type="ARBA" id="ARBA00022723"/>
    </source>
</evidence>
<evidence type="ECO:0000256" key="1">
    <source>
        <dbReference type="ARBA" id="ARBA00022691"/>
    </source>
</evidence>
<dbReference type="InterPro" id="IPR007197">
    <property type="entry name" value="rSAM"/>
</dbReference>
<dbReference type="SMART" id="SM00729">
    <property type="entry name" value="Elp3"/>
    <property type="match status" value="1"/>
</dbReference>
<evidence type="ECO:0000259" key="6">
    <source>
        <dbReference type="PROSITE" id="PS51918"/>
    </source>
</evidence>
<proteinExistence type="predicted"/>
<dbReference type="InterPro" id="IPR040088">
    <property type="entry name" value="MJ0103-like"/>
</dbReference>
<sequence length="381" mass="43717">MISEYESNGEKVFLLRRIIEIRIEKSIYERLSRKYSKEEIIQYSDEKRIIHHTTKRNLYYISAQSGVPLLGHAAFGIIDRGTNLLQIRPITGCNLNCIFCSVDEGRGTKTKANDYIIDPDYLAEWYSKVAGFKGEGVEAHIDGQAEPLLYPYFTELVEKLRSVRETEVISVQTNGTLLSVGAINSLEGKIDRINLSISTLDEERAREIYGVRYPVEKVKNVAETIASSKIDLLIAPVWVPRVNDEDIEKIIEFALDIGAGKKWPPLGIQKYIPYRGGRKLRHVMSFRTFYDRLREWEEEYGVKLVLSPKDFGIEKRKRYPSEIKKGQTYTGKIIMDGRNFGEKIAVVKDRVVTVITNKQVGEHVKFRIIRSKDGTYLGEEI</sequence>
<keyword evidence="4" id="KW-0411">Iron-sulfur</keyword>